<name>A0A553IEK7_9PEZI</name>
<comment type="caution">
    <text evidence="4">The sequence shown here is derived from an EMBL/GenBank/DDBJ whole genome shotgun (WGS) entry which is preliminary data.</text>
</comment>
<accession>A0A553IEK7</accession>
<reference evidence="5" key="1">
    <citation type="submission" date="2019-06" db="EMBL/GenBank/DDBJ databases">
        <title>Draft genome sequence of the griseofulvin-producing fungus Xylaria cubensis strain G536.</title>
        <authorList>
            <person name="Mead M.E."/>
            <person name="Raja H.A."/>
            <person name="Steenwyk J.L."/>
            <person name="Knowles S.L."/>
            <person name="Oberlies N.H."/>
            <person name="Rokas A."/>
        </authorList>
    </citation>
    <scope>NUCLEOTIDE SEQUENCE [LARGE SCALE GENOMIC DNA]</scope>
    <source>
        <strain evidence="5">G536</strain>
    </source>
</reference>
<dbReference type="InterPro" id="IPR020084">
    <property type="entry name" value="NUDIX_hydrolase_CS"/>
</dbReference>
<evidence type="ECO:0000313" key="5">
    <source>
        <dbReference type="Proteomes" id="UP000319160"/>
    </source>
</evidence>
<keyword evidence="5" id="KW-1185">Reference proteome</keyword>
<sequence length="360" mass="40404">MARGLCEKSPVAAGQRRPVRRIVEYETQPLSKLAKEYKELSRRDIRVCDNAVNWNDERVWEKIRNQGCYHKSDEIIVSCGTVTINKAEDPYPEVLVVYNNRIGIYQLPKGRKDIGEGHLDAAIRETTEETGIAVRPLRLRFGSRSTPSRLATTTGTMICGSEDPSTGITRSLSNEMIGVDIACVTDVFIADPDPATGAWRNIHWYAAKPCAGINRNEACMPIQDDREKFSTHWFSEAEALSKLKLDDEKFMVRVAFEYTRNMSTDDWLSNKELEKEEEPAPKACEPSNVTSVSRYLVQNTPISSISRNPQKQSGAPNTPVDLASRNTSHSKPLQRKPQLLSVGKLSRNDDITSLSQLPHV</sequence>
<proteinExistence type="predicted"/>
<dbReference type="Pfam" id="PF00293">
    <property type="entry name" value="NUDIX"/>
    <property type="match status" value="1"/>
</dbReference>
<dbReference type="GO" id="GO:0006754">
    <property type="term" value="P:ATP biosynthetic process"/>
    <property type="evidence" value="ECO:0007669"/>
    <property type="project" value="TreeGrafter"/>
</dbReference>
<dbReference type="InterPro" id="IPR000086">
    <property type="entry name" value="NUDIX_hydrolase_dom"/>
</dbReference>
<dbReference type="InterPro" id="IPR015797">
    <property type="entry name" value="NUDIX_hydrolase-like_dom_sf"/>
</dbReference>
<protein>
    <recommendedName>
        <fullName evidence="3">Nudix hydrolase domain-containing protein</fullName>
    </recommendedName>
</protein>
<feature type="compositionally biased region" description="Polar residues" evidence="2">
    <location>
        <begin position="301"/>
        <end position="316"/>
    </location>
</feature>
<feature type="region of interest" description="Disordered" evidence="2">
    <location>
        <begin position="301"/>
        <end position="344"/>
    </location>
</feature>
<dbReference type="SUPFAM" id="SSF55811">
    <property type="entry name" value="Nudix"/>
    <property type="match status" value="1"/>
</dbReference>
<evidence type="ECO:0000256" key="2">
    <source>
        <dbReference type="SAM" id="MobiDB-lite"/>
    </source>
</evidence>
<dbReference type="PANTHER" id="PTHR21340">
    <property type="entry name" value="DIADENOSINE 5,5-P1,P4-TETRAPHOSPHATE PYROPHOSPHOHYDROLASE MUTT"/>
    <property type="match status" value="1"/>
</dbReference>
<dbReference type="Proteomes" id="UP000319160">
    <property type="component" value="Unassembled WGS sequence"/>
</dbReference>
<dbReference type="PROSITE" id="PS00893">
    <property type="entry name" value="NUDIX_BOX"/>
    <property type="match status" value="1"/>
</dbReference>
<dbReference type="GO" id="GO:0006167">
    <property type="term" value="P:AMP biosynthetic process"/>
    <property type="evidence" value="ECO:0007669"/>
    <property type="project" value="TreeGrafter"/>
</dbReference>
<dbReference type="OrthoDB" id="10259236at2759"/>
<feature type="region of interest" description="Disordered" evidence="2">
    <location>
        <begin position="271"/>
        <end position="290"/>
    </location>
</feature>
<evidence type="ECO:0000259" key="3">
    <source>
        <dbReference type="PROSITE" id="PS51462"/>
    </source>
</evidence>
<dbReference type="EMBL" id="VFLP01000002">
    <property type="protein sequence ID" value="TRX98614.1"/>
    <property type="molecule type" value="Genomic_DNA"/>
</dbReference>
<evidence type="ECO:0000313" key="4">
    <source>
        <dbReference type="EMBL" id="TRX98614.1"/>
    </source>
</evidence>
<organism evidence="4 5">
    <name type="scientific">Xylaria flabelliformis</name>
    <dbReference type="NCBI Taxonomy" id="2512241"/>
    <lineage>
        <taxon>Eukaryota</taxon>
        <taxon>Fungi</taxon>
        <taxon>Dikarya</taxon>
        <taxon>Ascomycota</taxon>
        <taxon>Pezizomycotina</taxon>
        <taxon>Sordariomycetes</taxon>
        <taxon>Xylariomycetidae</taxon>
        <taxon>Xylariales</taxon>
        <taxon>Xylariaceae</taxon>
        <taxon>Xylaria</taxon>
    </lineage>
</organism>
<feature type="compositionally biased region" description="Basic and acidic residues" evidence="2">
    <location>
        <begin position="271"/>
        <end position="280"/>
    </location>
</feature>
<dbReference type="PANTHER" id="PTHR21340:SF0">
    <property type="entry name" value="BIS(5'-NUCLEOSYL)-TETRAPHOSPHATASE [ASYMMETRICAL]"/>
    <property type="match status" value="1"/>
</dbReference>
<dbReference type="InterPro" id="IPR051325">
    <property type="entry name" value="Nudix_hydrolase_domain"/>
</dbReference>
<dbReference type="Gene3D" id="3.90.79.10">
    <property type="entry name" value="Nucleoside Triphosphate Pyrophosphohydrolase"/>
    <property type="match status" value="1"/>
</dbReference>
<feature type="domain" description="Nudix hydrolase" evidence="3">
    <location>
        <begin position="74"/>
        <end position="258"/>
    </location>
</feature>
<dbReference type="PROSITE" id="PS51462">
    <property type="entry name" value="NUDIX"/>
    <property type="match status" value="1"/>
</dbReference>
<evidence type="ECO:0000256" key="1">
    <source>
        <dbReference type="ARBA" id="ARBA00022801"/>
    </source>
</evidence>
<gene>
    <name evidence="4" type="ORF">FHL15_000688</name>
</gene>
<keyword evidence="1" id="KW-0378">Hydrolase</keyword>
<dbReference type="GO" id="GO:0004081">
    <property type="term" value="F:bis(5'-nucleosyl)-tetraphosphatase (asymmetrical) activity"/>
    <property type="evidence" value="ECO:0007669"/>
    <property type="project" value="TreeGrafter"/>
</dbReference>
<dbReference type="AlphaFoldDB" id="A0A553IEK7"/>